<evidence type="ECO:0000256" key="2">
    <source>
        <dbReference type="SAM" id="SignalP"/>
    </source>
</evidence>
<feature type="chain" id="PRO_5014604340" evidence="2">
    <location>
        <begin position="21"/>
        <end position="80"/>
    </location>
</feature>
<organism evidence="3">
    <name type="scientific">Anopheles marajoara</name>
    <dbReference type="NCBI Taxonomy" id="58244"/>
    <lineage>
        <taxon>Eukaryota</taxon>
        <taxon>Metazoa</taxon>
        <taxon>Ecdysozoa</taxon>
        <taxon>Arthropoda</taxon>
        <taxon>Hexapoda</taxon>
        <taxon>Insecta</taxon>
        <taxon>Pterygota</taxon>
        <taxon>Neoptera</taxon>
        <taxon>Endopterygota</taxon>
        <taxon>Diptera</taxon>
        <taxon>Nematocera</taxon>
        <taxon>Culicoidea</taxon>
        <taxon>Culicidae</taxon>
        <taxon>Anophelinae</taxon>
        <taxon>Anopheles</taxon>
    </lineage>
</organism>
<keyword evidence="2" id="KW-0732">Signal</keyword>
<dbReference type="AlphaFoldDB" id="A0A2M4CBX2"/>
<name>A0A2M4CBX2_9DIPT</name>
<proteinExistence type="predicted"/>
<dbReference type="EMBL" id="GGFJ01013584">
    <property type="protein sequence ID" value="MBW62725.1"/>
    <property type="molecule type" value="Transcribed_RNA"/>
</dbReference>
<evidence type="ECO:0000256" key="1">
    <source>
        <dbReference type="SAM" id="MobiDB-lite"/>
    </source>
</evidence>
<evidence type="ECO:0000313" key="3">
    <source>
        <dbReference type="EMBL" id="MBW62725.1"/>
    </source>
</evidence>
<reference evidence="3" key="1">
    <citation type="submission" date="2018-01" db="EMBL/GenBank/DDBJ databases">
        <title>An insight into the sialome of Amazonian anophelines.</title>
        <authorList>
            <person name="Ribeiro J.M."/>
            <person name="Scarpassa V."/>
            <person name="Calvo E."/>
        </authorList>
    </citation>
    <scope>NUCLEOTIDE SEQUENCE</scope>
    <source>
        <tissue evidence="3">Salivary glands</tissue>
    </source>
</reference>
<feature type="region of interest" description="Disordered" evidence="1">
    <location>
        <begin position="54"/>
        <end position="80"/>
    </location>
</feature>
<protein>
    <submittedName>
        <fullName evidence="3">Putative secreted protein</fullName>
    </submittedName>
</protein>
<feature type="compositionally biased region" description="Basic residues" evidence="1">
    <location>
        <begin position="65"/>
        <end position="80"/>
    </location>
</feature>
<sequence>MLLLCSFLLALPLGPQHRSSNHCSLCSLGCSCTGSSSSSSSSNGSLCAPKFWGRSRQGGPWTNHNHTHTRARKGQKKKNN</sequence>
<accession>A0A2M4CBX2</accession>
<feature type="signal peptide" evidence="2">
    <location>
        <begin position="1"/>
        <end position="20"/>
    </location>
</feature>